<dbReference type="Proteomes" id="UP000663555">
    <property type="component" value="Chromosome"/>
</dbReference>
<evidence type="ECO:0000313" key="2">
    <source>
        <dbReference type="Proteomes" id="UP000663555"/>
    </source>
</evidence>
<organism evidence="1 2">
    <name type="scientific">Marinobacter salinisoli</name>
    <dbReference type="NCBI Taxonomy" id="2769486"/>
    <lineage>
        <taxon>Bacteria</taxon>
        <taxon>Pseudomonadati</taxon>
        <taxon>Pseudomonadota</taxon>
        <taxon>Gammaproteobacteria</taxon>
        <taxon>Pseudomonadales</taxon>
        <taxon>Marinobacteraceae</taxon>
        <taxon>Marinobacter</taxon>
    </lineage>
</organism>
<dbReference type="EMBL" id="CP071247">
    <property type="protein sequence ID" value="QSP95374.1"/>
    <property type="molecule type" value="Genomic_DNA"/>
</dbReference>
<evidence type="ECO:0008006" key="3">
    <source>
        <dbReference type="Google" id="ProtNLM"/>
    </source>
</evidence>
<name>A0ABX7MT81_9GAMM</name>
<evidence type="ECO:0000313" key="1">
    <source>
        <dbReference type="EMBL" id="QSP95374.1"/>
    </source>
</evidence>
<dbReference type="RefSeq" id="WP_206644614.1">
    <property type="nucleotide sequence ID" value="NZ_CP071247.1"/>
</dbReference>
<dbReference type="Gene3D" id="3.40.50.1820">
    <property type="entry name" value="alpha/beta hydrolase"/>
    <property type="match status" value="1"/>
</dbReference>
<gene>
    <name evidence="1" type="ORF">LPB19_02835</name>
</gene>
<dbReference type="SUPFAM" id="SSF53474">
    <property type="entry name" value="alpha/beta-Hydrolases"/>
    <property type="match status" value="1"/>
</dbReference>
<sequence length="302" mass="32852">MPFGSLARWQRQTSAIASGLFGDRLESRRNPLAVALCVLEGGRELDVQNPQPEQMAETLCVSIHGLMELETVWQIPDSGGSSYGQRLSSRLPGGAADLSLRYNTGLPIYRNGLALSALLERLVAAWPIPVTRLILLGHSMGGLLIRSACHYARAEARRWTEVLSDCVYLGSPHDGSWLARGAHSVATLLGDLPRDYLQVVGEVVDLRSEGIRNLSRGEVLAGEPDSPLLPYVNHYVVCGLLSRSRQHPVNALFGDALVQESSAQGQHRAGWQLAGVATFPGINHLRLAHHAKVAEQLEAWLV</sequence>
<keyword evidence="2" id="KW-1185">Reference proteome</keyword>
<proteinExistence type="predicted"/>
<protein>
    <recommendedName>
        <fullName evidence="3">Alpha/beta hydrolase</fullName>
    </recommendedName>
</protein>
<accession>A0ABX7MT81</accession>
<reference evidence="1 2" key="1">
    <citation type="submission" date="2021-03" db="EMBL/GenBank/DDBJ databases">
        <title>Genome sequencing of Marinobacter sp. LPB0319.</title>
        <authorList>
            <person name="Kim J."/>
        </authorList>
    </citation>
    <scope>NUCLEOTIDE SEQUENCE [LARGE SCALE GENOMIC DNA]</scope>
    <source>
        <strain evidence="1 2">LPB0319</strain>
    </source>
</reference>
<dbReference type="InterPro" id="IPR029058">
    <property type="entry name" value="AB_hydrolase_fold"/>
</dbReference>